<accession>A0A1E5XQ52</accession>
<protein>
    <submittedName>
        <fullName evidence="1">Uncharacterized protein</fullName>
    </submittedName>
</protein>
<reference evidence="1 2" key="1">
    <citation type="journal article" date="2015" name="Genome Announc.">
        <title>Genome Assemblies of Three Soil-Associated Devosia species: D. insulae, D. limi, and D. soli.</title>
        <authorList>
            <person name="Hassan Y.I."/>
            <person name="Lepp D."/>
            <person name="Zhou T."/>
        </authorList>
    </citation>
    <scope>NUCLEOTIDE SEQUENCE [LARGE SCALE GENOMIC DNA]</scope>
    <source>
        <strain evidence="1 2">DS-56</strain>
    </source>
</reference>
<dbReference type="AlphaFoldDB" id="A0A1E5XQ52"/>
<name>A0A1E5XQ52_9HYPH</name>
<organism evidence="1 2">
    <name type="scientific">Devosia insulae DS-56</name>
    <dbReference type="NCBI Taxonomy" id="1116389"/>
    <lineage>
        <taxon>Bacteria</taxon>
        <taxon>Pseudomonadati</taxon>
        <taxon>Pseudomonadota</taxon>
        <taxon>Alphaproteobacteria</taxon>
        <taxon>Hyphomicrobiales</taxon>
        <taxon>Devosiaceae</taxon>
        <taxon>Devosia</taxon>
    </lineage>
</organism>
<dbReference type="Proteomes" id="UP000095463">
    <property type="component" value="Unassembled WGS sequence"/>
</dbReference>
<dbReference type="EMBL" id="LAJE02000194">
    <property type="protein sequence ID" value="OEO30644.1"/>
    <property type="molecule type" value="Genomic_DNA"/>
</dbReference>
<comment type="caution">
    <text evidence="1">The sequence shown here is derived from an EMBL/GenBank/DDBJ whole genome shotgun (WGS) entry which is preliminary data.</text>
</comment>
<sequence>MADDSYDYLVLGSTPLPGLLAGLLAVEHKRRVCLVGEPFSPFRLQRSIDISIAPVTRPETLLLLKRTAAETSKLISSWGKGLISRVDPLLVAETAESIAALGHFRHLAIALGYAVEPVADRAIAEGVMLRVRDVQLLGHGRFEPALESWLTKHEVRHLDRADTELTLRKDGTARIVHNGRSVEAAQVILAGDDAVLEHLPEEARDRSLEGVPGAAMLLDAAKPLPAPYVSFLDRGVTLVQDGKVSVSALLAGDPATARVRLGSAVSRGDALRLAGETVVNTLRTSDGAPFIGLARGHKAMVIAALGPVAAFLAPALARHIAGTAPSDEAEWFAARGPTRGNQRLLAADYLAVPA</sequence>
<evidence type="ECO:0000313" key="1">
    <source>
        <dbReference type="EMBL" id="OEO30644.1"/>
    </source>
</evidence>
<dbReference type="OrthoDB" id="7943729at2"/>
<proteinExistence type="predicted"/>
<gene>
    <name evidence="1" type="ORF">VW23_020290</name>
</gene>
<dbReference type="RefSeq" id="WP_069910158.1">
    <property type="nucleotide sequence ID" value="NZ_LAJE02000194.1"/>
</dbReference>
<evidence type="ECO:0000313" key="2">
    <source>
        <dbReference type="Proteomes" id="UP000095463"/>
    </source>
</evidence>
<keyword evidence="2" id="KW-1185">Reference proteome</keyword>